<proteinExistence type="predicted"/>
<sequence length="158" mass="16883">MANRTEVTGDNEIVVILAGAGVLKKAVDGVDGGRRHGGTHVVDIRNTHVHRYTDGACFYAHRCPLDDMPSSKHKCGGSRDRPLCGGRALSAVGEGQPKLPLGRAKVRRGDGEGCLRKASVKEQTGRRQSLGSCRTGPEKPQHRPPELHKPKAAGRALV</sequence>
<accession>A0A645B6H5</accession>
<protein>
    <submittedName>
        <fullName evidence="2">Uncharacterized protein</fullName>
    </submittedName>
</protein>
<feature type="region of interest" description="Disordered" evidence="1">
    <location>
        <begin position="90"/>
        <end position="158"/>
    </location>
</feature>
<dbReference type="AlphaFoldDB" id="A0A645B6H5"/>
<reference evidence="2" key="1">
    <citation type="submission" date="2019-08" db="EMBL/GenBank/DDBJ databases">
        <authorList>
            <person name="Kucharzyk K."/>
            <person name="Murdoch R.W."/>
            <person name="Higgins S."/>
            <person name="Loffler F."/>
        </authorList>
    </citation>
    <scope>NUCLEOTIDE SEQUENCE</scope>
</reference>
<comment type="caution">
    <text evidence="2">The sequence shown here is derived from an EMBL/GenBank/DDBJ whole genome shotgun (WGS) entry which is preliminary data.</text>
</comment>
<feature type="compositionally biased region" description="Basic and acidic residues" evidence="1">
    <location>
        <begin position="136"/>
        <end position="149"/>
    </location>
</feature>
<gene>
    <name evidence="2" type="ORF">SDC9_107889</name>
</gene>
<evidence type="ECO:0000256" key="1">
    <source>
        <dbReference type="SAM" id="MobiDB-lite"/>
    </source>
</evidence>
<evidence type="ECO:0000313" key="2">
    <source>
        <dbReference type="EMBL" id="MPM61035.1"/>
    </source>
</evidence>
<feature type="compositionally biased region" description="Basic and acidic residues" evidence="1">
    <location>
        <begin position="107"/>
        <end position="125"/>
    </location>
</feature>
<dbReference type="EMBL" id="VSSQ01018115">
    <property type="protein sequence ID" value="MPM61035.1"/>
    <property type="molecule type" value="Genomic_DNA"/>
</dbReference>
<organism evidence="2">
    <name type="scientific">bioreactor metagenome</name>
    <dbReference type="NCBI Taxonomy" id="1076179"/>
    <lineage>
        <taxon>unclassified sequences</taxon>
        <taxon>metagenomes</taxon>
        <taxon>ecological metagenomes</taxon>
    </lineage>
</organism>
<name>A0A645B6H5_9ZZZZ</name>